<gene>
    <name evidence="7" type="primary">LOC100900501</name>
</gene>
<proteinExistence type="inferred from homology"/>
<dbReference type="Gene3D" id="3.40.50.1820">
    <property type="entry name" value="alpha/beta hydrolase"/>
    <property type="match status" value="1"/>
</dbReference>
<dbReference type="GO" id="GO:0005886">
    <property type="term" value="C:plasma membrane"/>
    <property type="evidence" value="ECO:0007669"/>
    <property type="project" value="TreeGrafter"/>
</dbReference>
<keyword evidence="3" id="KW-0378">Hydrolase</keyword>
<dbReference type="Pfam" id="PF00135">
    <property type="entry name" value="COesterase"/>
    <property type="match status" value="1"/>
</dbReference>
<dbReference type="InterPro" id="IPR002018">
    <property type="entry name" value="CarbesteraseB"/>
</dbReference>
<dbReference type="KEGG" id="goe:100900501"/>
<evidence type="ECO:0000256" key="4">
    <source>
        <dbReference type="ARBA" id="ARBA00023180"/>
    </source>
</evidence>
<protein>
    <submittedName>
        <fullName evidence="7">Acetylcholinesterase-like</fullName>
    </submittedName>
</protein>
<dbReference type="SUPFAM" id="SSF53474">
    <property type="entry name" value="alpha/beta-Hydrolases"/>
    <property type="match status" value="1"/>
</dbReference>
<evidence type="ECO:0000259" key="5">
    <source>
        <dbReference type="Pfam" id="PF00135"/>
    </source>
</evidence>
<keyword evidence="6" id="KW-1185">Reference proteome</keyword>
<dbReference type="PANTHER" id="PTHR43918:SF4">
    <property type="entry name" value="CARBOXYLIC ESTER HYDROLASE"/>
    <property type="match status" value="1"/>
</dbReference>
<evidence type="ECO:0000256" key="2">
    <source>
        <dbReference type="ARBA" id="ARBA00022487"/>
    </source>
</evidence>
<dbReference type="PANTHER" id="PTHR43918">
    <property type="entry name" value="ACETYLCHOLINESTERASE"/>
    <property type="match status" value="1"/>
</dbReference>
<keyword evidence="2" id="KW-0719">Serine esterase</keyword>
<evidence type="ECO:0000313" key="6">
    <source>
        <dbReference type="Proteomes" id="UP000694867"/>
    </source>
</evidence>
<keyword evidence="4" id="KW-0325">Glycoprotein</keyword>
<sequence>MPSPEEKTTTSSAIDQDLLKTTEKEAEFNVIDFPDAPKVVLAQGEVVGLSIVTANGKILDAYFGVPYAEKPVRFARAKEIRAWTGVRTAFVARDPCPRRNPGIVIESCLYLNVLKPRGSESLPLLVWFLGDGMNGEEDSLRMNFSALAATENIVVITVSFRVGVFGFLNASLDDIQGDIGIHDQRLALEFINENVEAFGGRRDKITIGGFGFSGSIAGMHLLDETASHLFQRIVLLSGTPFMLNRKTFRNPLHEFLRVVRCDALDPVETVECIRMKHTSELHSGLNFGPNSGGGTNLPGYTSGNAKIRGQQILLGSYAYSGWKDDTDIREFVSSRDPDSDRLVMLKEAVELCFDSPMASVENRNIFRAYAPSAPNNLQGKNFGPEILRLIGEMRQDLLHRCASYFWARNSGLANEIFVFEIEFSEKPRSELKFLLDPSNDIDRSRKSSDLSRDVRQQLVSFIRGG</sequence>
<dbReference type="InterPro" id="IPR050654">
    <property type="entry name" value="AChE-related_enzymes"/>
</dbReference>
<dbReference type="GO" id="GO:0019695">
    <property type="term" value="P:choline metabolic process"/>
    <property type="evidence" value="ECO:0007669"/>
    <property type="project" value="TreeGrafter"/>
</dbReference>
<dbReference type="Proteomes" id="UP000694867">
    <property type="component" value="Unplaced"/>
</dbReference>
<dbReference type="GeneID" id="100900501"/>
<dbReference type="AlphaFoldDB" id="A0AAJ6QWJ7"/>
<organism evidence="6 7">
    <name type="scientific">Galendromus occidentalis</name>
    <name type="common">western predatory mite</name>
    <dbReference type="NCBI Taxonomy" id="34638"/>
    <lineage>
        <taxon>Eukaryota</taxon>
        <taxon>Metazoa</taxon>
        <taxon>Ecdysozoa</taxon>
        <taxon>Arthropoda</taxon>
        <taxon>Chelicerata</taxon>
        <taxon>Arachnida</taxon>
        <taxon>Acari</taxon>
        <taxon>Parasitiformes</taxon>
        <taxon>Mesostigmata</taxon>
        <taxon>Gamasina</taxon>
        <taxon>Phytoseioidea</taxon>
        <taxon>Phytoseiidae</taxon>
        <taxon>Typhlodrominae</taxon>
        <taxon>Galendromus</taxon>
    </lineage>
</organism>
<evidence type="ECO:0000313" key="7">
    <source>
        <dbReference type="RefSeq" id="XP_003746193.1"/>
    </source>
</evidence>
<evidence type="ECO:0000256" key="1">
    <source>
        <dbReference type="ARBA" id="ARBA00005964"/>
    </source>
</evidence>
<dbReference type="InterPro" id="IPR029058">
    <property type="entry name" value="AB_hydrolase_fold"/>
</dbReference>
<name>A0AAJ6QWJ7_9ACAR</name>
<comment type="similarity">
    <text evidence="1">Belongs to the type-B carboxylesterase/lipase family.</text>
</comment>
<dbReference type="GO" id="GO:0006581">
    <property type="term" value="P:acetylcholine catabolic process"/>
    <property type="evidence" value="ECO:0007669"/>
    <property type="project" value="TreeGrafter"/>
</dbReference>
<feature type="domain" description="Carboxylesterase type B" evidence="5">
    <location>
        <begin position="36"/>
        <end position="284"/>
    </location>
</feature>
<dbReference type="GO" id="GO:0005615">
    <property type="term" value="C:extracellular space"/>
    <property type="evidence" value="ECO:0007669"/>
    <property type="project" value="TreeGrafter"/>
</dbReference>
<dbReference type="GO" id="GO:0003990">
    <property type="term" value="F:acetylcholinesterase activity"/>
    <property type="evidence" value="ECO:0007669"/>
    <property type="project" value="TreeGrafter"/>
</dbReference>
<evidence type="ECO:0000256" key="3">
    <source>
        <dbReference type="ARBA" id="ARBA00022801"/>
    </source>
</evidence>
<accession>A0AAJ6QWJ7</accession>
<reference evidence="7" key="1">
    <citation type="submission" date="2025-08" db="UniProtKB">
        <authorList>
            <consortium name="RefSeq"/>
        </authorList>
    </citation>
    <scope>IDENTIFICATION</scope>
</reference>
<dbReference type="RefSeq" id="XP_003746193.1">
    <property type="nucleotide sequence ID" value="XM_003746145.1"/>
</dbReference>